<organism evidence="1 2">
    <name type="scientific">Naganishia adeliensis</name>
    <dbReference type="NCBI Taxonomy" id="92952"/>
    <lineage>
        <taxon>Eukaryota</taxon>
        <taxon>Fungi</taxon>
        <taxon>Dikarya</taxon>
        <taxon>Basidiomycota</taxon>
        <taxon>Agaricomycotina</taxon>
        <taxon>Tremellomycetes</taxon>
        <taxon>Filobasidiales</taxon>
        <taxon>Filobasidiaceae</taxon>
        <taxon>Naganishia</taxon>
    </lineage>
</organism>
<keyword evidence="2" id="KW-1185">Reference proteome</keyword>
<proteinExistence type="predicted"/>
<evidence type="ECO:0000313" key="2">
    <source>
        <dbReference type="Proteomes" id="UP001230649"/>
    </source>
</evidence>
<comment type="caution">
    <text evidence="1">The sequence shown here is derived from an EMBL/GenBank/DDBJ whole genome shotgun (WGS) entry which is preliminary data.</text>
</comment>
<protein>
    <submittedName>
        <fullName evidence="1">Uncharacterized protein</fullName>
    </submittedName>
</protein>
<name>A0ACC2UYN2_9TREE</name>
<reference evidence="1" key="1">
    <citation type="submission" date="2023-04" db="EMBL/GenBank/DDBJ databases">
        <title>Draft Genome sequencing of Naganishia species isolated from polar environments using Oxford Nanopore Technology.</title>
        <authorList>
            <person name="Leo P."/>
            <person name="Venkateswaran K."/>
        </authorList>
    </citation>
    <scope>NUCLEOTIDE SEQUENCE</scope>
    <source>
        <strain evidence="1">MNA-CCFEE 5262</strain>
    </source>
</reference>
<dbReference type="Proteomes" id="UP001230649">
    <property type="component" value="Unassembled WGS sequence"/>
</dbReference>
<evidence type="ECO:0000313" key="1">
    <source>
        <dbReference type="EMBL" id="KAJ9091985.1"/>
    </source>
</evidence>
<sequence>MCLLGFLNTHQPLWQDAMFCIAGVSTGTHDASRRTFAAVNITDFSVRKGAGIIAADIGSRVREEDRRMVTLDEKFGLAFQDESLTKATEATMDLVFDFLKVAADSEFRAQSNTSRRGNPEQDVAVNLTCTSSMLESYICKYQDEDLPFVHLHVRVLGSNTTEEDLIRHLEALSECYIRDWQPRGAEEFFTIKAIGILAEDDNAPKRIKALVNLAGRLELDGESAFRAVAEDTIEVDGRTRNSDLDYERRYVAPV</sequence>
<gene>
    <name evidence="1" type="ORF">QFC20_007496</name>
</gene>
<accession>A0ACC2UYN2</accession>
<dbReference type="EMBL" id="JASBWS010000186">
    <property type="protein sequence ID" value="KAJ9091985.1"/>
    <property type="molecule type" value="Genomic_DNA"/>
</dbReference>